<feature type="compositionally biased region" description="Basic and acidic residues" evidence="1">
    <location>
        <begin position="300"/>
        <end position="312"/>
    </location>
</feature>
<dbReference type="InterPro" id="IPR011990">
    <property type="entry name" value="TPR-like_helical_dom_sf"/>
</dbReference>
<gene>
    <name evidence="2" type="ORF">ADK75_28920</name>
</gene>
<name>A0A0L8M6L2_STRVG</name>
<dbReference type="AlphaFoldDB" id="A0A0L8M6L2"/>
<reference evidence="3" key="1">
    <citation type="submission" date="2015-07" db="EMBL/GenBank/DDBJ databases">
        <authorList>
            <consortium name="Consortium for Microbial Forensics and Genomics (microFORGE)"/>
            <person name="Knight B.M."/>
            <person name="Roberts D.P."/>
            <person name="Lin D."/>
            <person name="Hari K."/>
            <person name="Fletcher J."/>
            <person name="Melcher U."/>
            <person name="Blagden T."/>
            <person name="Winegar R.A."/>
        </authorList>
    </citation>
    <scope>NUCLEOTIDE SEQUENCE [LARGE SCALE GENOMIC DNA]</scope>
    <source>
        <strain evidence="3">NRRL B-1447</strain>
    </source>
</reference>
<accession>A0A0L8M6L2</accession>
<feature type="region of interest" description="Disordered" evidence="1">
    <location>
        <begin position="296"/>
        <end position="320"/>
    </location>
</feature>
<dbReference type="Proteomes" id="UP000037084">
    <property type="component" value="Unassembled WGS sequence"/>
</dbReference>
<evidence type="ECO:0000313" key="3">
    <source>
        <dbReference type="Proteomes" id="UP000037084"/>
    </source>
</evidence>
<evidence type="ECO:0000313" key="2">
    <source>
        <dbReference type="EMBL" id="KOG46021.1"/>
    </source>
</evidence>
<organism evidence="2 3">
    <name type="scientific">Streptomyces virginiae</name>
    <name type="common">Streptomyces cinnamonensis</name>
    <dbReference type="NCBI Taxonomy" id="1961"/>
    <lineage>
        <taxon>Bacteria</taxon>
        <taxon>Bacillati</taxon>
        <taxon>Actinomycetota</taxon>
        <taxon>Actinomycetes</taxon>
        <taxon>Kitasatosporales</taxon>
        <taxon>Streptomycetaceae</taxon>
        <taxon>Streptomyces</taxon>
    </lineage>
</organism>
<evidence type="ECO:0000256" key="1">
    <source>
        <dbReference type="SAM" id="MobiDB-lite"/>
    </source>
</evidence>
<feature type="non-terminal residue" evidence="2">
    <location>
        <position position="1"/>
    </location>
</feature>
<protein>
    <submittedName>
        <fullName evidence="2">ATPase</fullName>
    </submittedName>
</protein>
<proteinExistence type="predicted"/>
<comment type="caution">
    <text evidence="2">The sequence shown here is derived from an EMBL/GenBank/DDBJ whole genome shotgun (WGS) entry which is preliminary data.</text>
</comment>
<dbReference type="Gene3D" id="1.25.40.10">
    <property type="entry name" value="Tetratricopeptide repeat domain"/>
    <property type="match status" value="2"/>
</dbReference>
<sequence>GGAGVVDERDADVLDGLPAVFRGLGDRWGEAAALSSLATRALYRGDLAELRRNAESAARLFTELGDQWGRLQSSEQLGILAEISGDHAAAARLHEEGVHSARELELWTQVSFRLSRQGRIALLTGDTALAAELHEGARRLAEEQSHRPALQFAEIGLALGARQDGDLEGAEARLRPWLEWNRRLGVDIGVALVQAQLGYVAELRGDAALAQARHRDGLAAARRSGDPRALALAIEGLAGAGSVAGAPGDRSAAAEPFGTAAALRESLGTPLPPAERYDVDRATARLRAALGDDAFTAAFDRGRSRPPEDQAERSSGGSRG</sequence>
<dbReference type="PANTHER" id="PTHR47691:SF3">
    <property type="entry name" value="HTH-TYPE TRANSCRIPTIONAL REGULATOR RV0890C-RELATED"/>
    <property type="match status" value="1"/>
</dbReference>
<dbReference type="PANTHER" id="PTHR47691">
    <property type="entry name" value="REGULATOR-RELATED"/>
    <property type="match status" value="1"/>
</dbReference>
<dbReference type="SUPFAM" id="SSF48452">
    <property type="entry name" value="TPR-like"/>
    <property type="match status" value="1"/>
</dbReference>
<dbReference type="EMBL" id="LGUV01000356">
    <property type="protein sequence ID" value="KOG46021.1"/>
    <property type="molecule type" value="Genomic_DNA"/>
</dbReference>
<dbReference type="PATRIC" id="fig|1961.12.peg.6435"/>